<reference evidence="2" key="1">
    <citation type="submission" date="2017-04" db="EMBL/GenBank/DDBJ databases">
        <authorList>
            <person name="Varghese N."/>
            <person name="Submissions S."/>
        </authorList>
    </citation>
    <scope>NUCLEOTIDE SEQUENCE [LARGE SCALE GENOMIC DNA]</scope>
    <source>
        <strain evidence="2">DSM 4125</strain>
    </source>
</reference>
<dbReference type="Proteomes" id="UP000193804">
    <property type="component" value="Unassembled WGS sequence"/>
</dbReference>
<dbReference type="RefSeq" id="WP_085516416.1">
    <property type="nucleotide sequence ID" value="NZ_FXAW01000002.1"/>
</dbReference>
<proteinExistence type="predicted"/>
<dbReference type="AlphaFoldDB" id="A0A1X7JAU0"/>
<dbReference type="EMBL" id="FXAW01000002">
    <property type="protein sequence ID" value="SMG24756.1"/>
    <property type="molecule type" value="Genomic_DNA"/>
</dbReference>
<accession>A0A1X7JAU0</accession>
<sequence>MENLELNNLDSNEILCISGGDKASYDFFYALGSAWDSVSEWAANVDAGFSPDSPIHGTNPSHFM</sequence>
<gene>
    <name evidence="1" type="ORF">SAMN05661096_01487</name>
</gene>
<evidence type="ECO:0000313" key="2">
    <source>
        <dbReference type="Proteomes" id="UP000193804"/>
    </source>
</evidence>
<name>A0A1X7JAU0_9BACT</name>
<organism evidence="1 2">
    <name type="scientific">Marivirga sericea</name>
    <dbReference type="NCBI Taxonomy" id="1028"/>
    <lineage>
        <taxon>Bacteria</taxon>
        <taxon>Pseudomonadati</taxon>
        <taxon>Bacteroidota</taxon>
        <taxon>Cytophagia</taxon>
        <taxon>Cytophagales</taxon>
        <taxon>Marivirgaceae</taxon>
        <taxon>Marivirga</taxon>
    </lineage>
</organism>
<keyword evidence="2" id="KW-1185">Reference proteome</keyword>
<protein>
    <submittedName>
        <fullName evidence="1">Uncharacterized protein</fullName>
    </submittedName>
</protein>
<evidence type="ECO:0000313" key="1">
    <source>
        <dbReference type="EMBL" id="SMG24756.1"/>
    </source>
</evidence>